<evidence type="ECO:0000259" key="4">
    <source>
        <dbReference type="PROSITE" id="PS50949"/>
    </source>
</evidence>
<comment type="caution">
    <text evidence="5">The sequence shown here is derived from an EMBL/GenBank/DDBJ whole genome shotgun (WGS) entry which is preliminary data.</text>
</comment>
<proteinExistence type="predicted"/>
<dbReference type="SUPFAM" id="SSF48008">
    <property type="entry name" value="GntR ligand-binding domain-like"/>
    <property type="match status" value="1"/>
</dbReference>
<name>A0A7W5F8H6_9ACTN</name>
<evidence type="ECO:0000256" key="2">
    <source>
        <dbReference type="ARBA" id="ARBA00023125"/>
    </source>
</evidence>
<dbReference type="Pfam" id="PF00392">
    <property type="entry name" value="GntR"/>
    <property type="match status" value="1"/>
</dbReference>
<evidence type="ECO:0000313" key="6">
    <source>
        <dbReference type="Proteomes" id="UP000577707"/>
    </source>
</evidence>
<dbReference type="Gene3D" id="1.10.10.10">
    <property type="entry name" value="Winged helix-like DNA-binding domain superfamily/Winged helix DNA-binding domain"/>
    <property type="match status" value="1"/>
</dbReference>
<dbReference type="GO" id="GO:0003700">
    <property type="term" value="F:DNA-binding transcription factor activity"/>
    <property type="evidence" value="ECO:0007669"/>
    <property type="project" value="InterPro"/>
</dbReference>
<keyword evidence="6" id="KW-1185">Reference proteome</keyword>
<dbReference type="InterPro" id="IPR036388">
    <property type="entry name" value="WH-like_DNA-bd_sf"/>
</dbReference>
<dbReference type="RefSeq" id="WP_229788346.1">
    <property type="nucleotide sequence ID" value="NZ_BMQT01000002.1"/>
</dbReference>
<dbReference type="InterPro" id="IPR008920">
    <property type="entry name" value="TF_FadR/GntR_C"/>
</dbReference>
<dbReference type="SMART" id="SM00895">
    <property type="entry name" value="FCD"/>
    <property type="match status" value="1"/>
</dbReference>
<keyword evidence="1" id="KW-0805">Transcription regulation</keyword>
<sequence length="239" mass="26325">MNEQVIAASGPARGIVNNVRIDVERDDREDAMDDAQVREALREAILRGEFVPRQRLVEVDLCERFGARRFAVRAALQDLTAEGLVERQPNRGARVREVSLDEAIEISEIRRVVEGLVAARAAERLTDADASRLKSIGQQMRTAVETGEAGTYSDLNAELHATLREIARHEMANRIIAQLRGQMVRHQFALSRVPGRSVASLAQHEAVIDAVVARDPAAAETAMQAHITSVIEALRALGR</sequence>
<dbReference type="PROSITE" id="PS50949">
    <property type="entry name" value="HTH_GNTR"/>
    <property type="match status" value="1"/>
</dbReference>
<dbReference type="InterPro" id="IPR000524">
    <property type="entry name" value="Tscrpt_reg_HTH_GntR"/>
</dbReference>
<feature type="domain" description="HTH gntR-type" evidence="4">
    <location>
        <begin position="31"/>
        <end position="98"/>
    </location>
</feature>
<dbReference type="PANTHER" id="PTHR43537">
    <property type="entry name" value="TRANSCRIPTIONAL REGULATOR, GNTR FAMILY"/>
    <property type="match status" value="1"/>
</dbReference>
<dbReference type="GO" id="GO:0003677">
    <property type="term" value="F:DNA binding"/>
    <property type="evidence" value="ECO:0007669"/>
    <property type="project" value="UniProtKB-KW"/>
</dbReference>
<dbReference type="PANTHER" id="PTHR43537:SF45">
    <property type="entry name" value="GNTR FAMILY REGULATORY PROTEIN"/>
    <property type="match status" value="1"/>
</dbReference>
<gene>
    <name evidence="5" type="ORF">FHS12_002161</name>
</gene>
<dbReference type="SUPFAM" id="SSF46785">
    <property type="entry name" value="Winged helix' DNA-binding domain"/>
    <property type="match status" value="1"/>
</dbReference>
<dbReference type="Gene3D" id="1.20.120.530">
    <property type="entry name" value="GntR ligand-binding domain-like"/>
    <property type="match status" value="1"/>
</dbReference>
<organism evidence="5 6">
    <name type="scientific">Nocardioides albus</name>
    <dbReference type="NCBI Taxonomy" id="1841"/>
    <lineage>
        <taxon>Bacteria</taxon>
        <taxon>Bacillati</taxon>
        <taxon>Actinomycetota</taxon>
        <taxon>Actinomycetes</taxon>
        <taxon>Propionibacteriales</taxon>
        <taxon>Nocardioidaceae</taxon>
        <taxon>Nocardioides</taxon>
    </lineage>
</organism>
<reference evidence="5 6" key="1">
    <citation type="submission" date="2020-08" db="EMBL/GenBank/DDBJ databases">
        <title>Genomic Encyclopedia of Type Strains, Phase III (KMG-III): the genomes of soil and plant-associated and newly described type strains.</title>
        <authorList>
            <person name="Whitman W."/>
        </authorList>
    </citation>
    <scope>NUCLEOTIDE SEQUENCE [LARGE SCALE GENOMIC DNA]</scope>
    <source>
        <strain evidence="5 6">CECT 3302</strain>
    </source>
</reference>
<evidence type="ECO:0000313" key="5">
    <source>
        <dbReference type="EMBL" id="MBB3089215.1"/>
    </source>
</evidence>
<accession>A0A7W5F8H6</accession>
<dbReference type="InterPro" id="IPR036390">
    <property type="entry name" value="WH_DNA-bd_sf"/>
</dbReference>
<dbReference type="EMBL" id="JACHXG010000004">
    <property type="protein sequence ID" value="MBB3089215.1"/>
    <property type="molecule type" value="Genomic_DNA"/>
</dbReference>
<evidence type="ECO:0000256" key="3">
    <source>
        <dbReference type="ARBA" id="ARBA00023163"/>
    </source>
</evidence>
<dbReference type="AlphaFoldDB" id="A0A7W5F8H6"/>
<dbReference type="InterPro" id="IPR011711">
    <property type="entry name" value="GntR_C"/>
</dbReference>
<protein>
    <submittedName>
        <fullName evidence="5">DNA-binding GntR family transcriptional regulator</fullName>
    </submittedName>
</protein>
<dbReference type="SMART" id="SM00345">
    <property type="entry name" value="HTH_GNTR"/>
    <property type="match status" value="1"/>
</dbReference>
<evidence type="ECO:0000256" key="1">
    <source>
        <dbReference type="ARBA" id="ARBA00023015"/>
    </source>
</evidence>
<dbReference type="CDD" id="cd07377">
    <property type="entry name" value="WHTH_GntR"/>
    <property type="match status" value="1"/>
</dbReference>
<keyword evidence="3" id="KW-0804">Transcription</keyword>
<dbReference type="Pfam" id="PF07729">
    <property type="entry name" value="FCD"/>
    <property type="match status" value="1"/>
</dbReference>
<keyword evidence="2 5" id="KW-0238">DNA-binding</keyword>
<dbReference type="Proteomes" id="UP000577707">
    <property type="component" value="Unassembled WGS sequence"/>
</dbReference>